<evidence type="ECO:0000313" key="6">
    <source>
        <dbReference type="Proteomes" id="UP000245444"/>
    </source>
</evidence>
<dbReference type="InterPro" id="IPR001610">
    <property type="entry name" value="PAC"/>
</dbReference>
<dbReference type="InterPro" id="IPR013656">
    <property type="entry name" value="PAS_4"/>
</dbReference>
<dbReference type="InterPro" id="IPR035965">
    <property type="entry name" value="PAS-like_dom_sf"/>
</dbReference>
<dbReference type="Gene3D" id="1.10.287.950">
    <property type="entry name" value="Methyl-accepting chemotaxis protein"/>
    <property type="match status" value="1"/>
</dbReference>
<dbReference type="GO" id="GO:0016020">
    <property type="term" value="C:membrane"/>
    <property type="evidence" value="ECO:0007669"/>
    <property type="project" value="InterPro"/>
</dbReference>
<evidence type="ECO:0000313" key="5">
    <source>
        <dbReference type="EMBL" id="AWN49363.1"/>
    </source>
</evidence>
<dbReference type="InterPro" id="IPR000700">
    <property type="entry name" value="PAS-assoc_C"/>
</dbReference>
<dbReference type="OrthoDB" id="9797364at2"/>
<dbReference type="AlphaFoldDB" id="A0A2U8WTG0"/>
<dbReference type="SUPFAM" id="SSF58104">
    <property type="entry name" value="Methyl-accepting chemotaxis protein (MCP) signaling domain"/>
    <property type="match status" value="1"/>
</dbReference>
<evidence type="ECO:0000256" key="1">
    <source>
        <dbReference type="ARBA" id="ARBA00023224"/>
    </source>
</evidence>
<gene>
    <name evidence="5" type="ORF">DK419_25940</name>
</gene>
<name>A0A2U8WTG0_9HYPH</name>
<dbReference type="CDD" id="cd00130">
    <property type="entry name" value="PAS"/>
    <property type="match status" value="2"/>
</dbReference>
<reference evidence="5 6" key="1">
    <citation type="submission" date="2018-05" db="EMBL/GenBank/DDBJ databases">
        <title>Complete Genome Sequence of Methylobacterium sp. 17Sr1-28.</title>
        <authorList>
            <person name="Srinivasan S."/>
        </authorList>
    </citation>
    <scope>NUCLEOTIDE SEQUENCE [LARGE SCALE GENOMIC DNA]</scope>
    <source>
        <strain evidence="5 6">17Sr1-28</strain>
    </source>
</reference>
<dbReference type="RefSeq" id="WP_109961634.1">
    <property type="nucleotide sequence ID" value="NZ_CP029553.1"/>
</dbReference>
<feature type="domain" description="PAC" evidence="4">
    <location>
        <begin position="80"/>
        <end position="134"/>
    </location>
</feature>
<sequence>MLFNLDGFVAPSTLRAIHRSQAIIEFDPDGTIVSANDKFLEIMEYQLFEIKGMNHCMFVPVFERETAAYRAFWDTLRDGRSHKAEVLRLARGDREVWLQASYTPVRGRSGRITRIVTLATDVTEWKLRALEAEGRLAALDRSQAVITFAPDGTIEDANRNFLDALGYRLEDVRGLHHHVFVDPAEWDTPAYREFWAALRAGEFQAAEYRRLGKDRREVWIQATYNPILDPHGRVLRVVKFATDVTSRVRERQRRAEAGRVIAGDLAVIGNAVSGVTEQSGRAATAVARVSGDIQAVAAGAEELAASVAEISHQVTHAAAISQAAVTQAQNTSAIVAGLSSQAQQIGEVVSLIQTIAEQTNLLALNATIEAARAGPAGKGFSVVAAEVKALAGQTARATEGIRTQIDATRAATGEAVLAIGTIQETIRQLNAVSAAIAAAVEEQAVVTREMSGSMQTASRGAQEISTGVGAIAGAVAQVERATLQVRTVSQAVA</sequence>
<organism evidence="5 6">
    <name type="scientific">Methylobacterium terrae</name>
    <dbReference type="NCBI Taxonomy" id="2202827"/>
    <lineage>
        <taxon>Bacteria</taxon>
        <taxon>Pseudomonadati</taxon>
        <taxon>Pseudomonadota</taxon>
        <taxon>Alphaproteobacteria</taxon>
        <taxon>Hyphomicrobiales</taxon>
        <taxon>Methylobacteriaceae</taxon>
        <taxon>Methylobacterium</taxon>
    </lineage>
</organism>
<dbReference type="PANTHER" id="PTHR32089">
    <property type="entry name" value="METHYL-ACCEPTING CHEMOTAXIS PROTEIN MCPB"/>
    <property type="match status" value="1"/>
</dbReference>
<dbReference type="NCBIfam" id="TIGR00229">
    <property type="entry name" value="sensory_box"/>
    <property type="match status" value="2"/>
</dbReference>
<dbReference type="Pfam" id="PF00015">
    <property type="entry name" value="MCPsignal"/>
    <property type="match status" value="1"/>
</dbReference>
<dbReference type="InterPro" id="IPR004089">
    <property type="entry name" value="MCPsignal_dom"/>
</dbReference>
<proteinExistence type="predicted"/>
<dbReference type="SMART" id="SM00283">
    <property type="entry name" value="MA"/>
    <property type="match status" value="1"/>
</dbReference>
<dbReference type="GO" id="GO:0007165">
    <property type="term" value="P:signal transduction"/>
    <property type="evidence" value="ECO:0007669"/>
    <property type="project" value="UniProtKB-KW"/>
</dbReference>
<dbReference type="Proteomes" id="UP000245444">
    <property type="component" value="Chromosome"/>
</dbReference>
<evidence type="ECO:0000256" key="2">
    <source>
        <dbReference type="PROSITE-ProRule" id="PRU00284"/>
    </source>
</evidence>
<feature type="domain" description="PAC" evidence="4">
    <location>
        <begin position="204"/>
        <end position="256"/>
    </location>
</feature>
<dbReference type="SUPFAM" id="SSF55785">
    <property type="entry name" value="PYP-like sensor domain (PAS domain)"/>
    <property type="match status" value="2"/>
</dbReference>
<protein>
    <submittedName>
        <fullName evidence="5">Chemotaxis protein</fullName>
    </submittedName>
</protein>
<evidence type="ECO:0000259" key="4">
    <source>
        <dbReference type="PROSITE" id="PS50113"/>
    </source>
</evidence>
<dbReference type="PANTHER" id="PTHR32089:SF112">
    <property type="entry name" value="LYSOZYME-LIKE PROTEIN-RELATED"/>
    <property type="match status" value="1"/>
</dbReference>
<evidence type="ECO:0000259" key="3">
    <source>
        <dbReference type="PROSITE" id="PS50111"/>
    </source>
</evidence>
<dbReference type="EMBL" id="CP029553">
    <property type="protein sequence ID" value="AWN49363.1"/>
    <property type="molecule type" value="Genomic_DNA"/>
</dbReference>
<dbReference type="Gene3D" id="3.30.450.20">
    <property type="entry name" value="PAS domain"/>
    <property type="match status" value="2"/>
</dbReference>
<dbReference type="PROSITE" id="PS50111">
    <property type="entry name" value="CHEMOTAXIS_TRANSDUC_2"/>
    <property type="match status" value="1"/>
</dbReference>
<accession>A0A2U8WTG0</accession>
<dbReference type="InterPro" id="IPR000014">
    <property type="entry name" value="PAS"/>
</dbReference>
<feature type="domain" description="Methyl-accepting transducer" evidence="3">
    <location>
        <begin position="257"/>
        <end position="479"/>
    </location>
</feature>
<dbReference type="PROSITE" id="PS50113">
    <property type="entry name" value="PAC"/>
    <property type="match status" value="2"/>
</dbReference>
<dbReference type="KEGG" id="mtea:DK419_25940"/>
<keyword evidence="6" id="KW-1185">Reference proteome</keyword>
<dbReference type="SMART" id="SM00086">
    <property type="entry name" value="PAC"/>
    <property type="match status" value="2"/>
</dbReference>
<dbReference type="Pfam" id="PF08448">
    <property type="entry name" value="PAS_4"/>
    <property type="match status" value="2"/>
</dbReference>
<keyword evidence="1 2" id="KW-0807">Transducer</keyword>